<evidence type="ECO:0000313" key="3">
    <source>
        <dbReference type="Proteomes" id="UP000198211"/>
    </source>
</evidence>
<keyword evidence="3" id="KW-1185">Reference proteome</keyword>
<dbReference type="AlphaFoldDB" id="A0A225VAG1"/>
<dbReference type="EMBL" id="NBNE01006004">
    <property type="protein sequence ID" value="OWZ02686.1"/>
    <property type="molecule type" value="Genomic_DNA"/>
</dbReference>
<feature type="compositionally biased region" description="Basic residues" evidence="1">
    <location>
        <begin position="509"/>
        <end position="523"/>
    </location>
</feature>
<organism evidence="2 3">
    <name type="scientific">Phytophthora megakarya</name>
    <dbReference type="NCBI Taxonomy" id="4795"/>
    <lineage>
        <taxon>Eukaryota</taxon>
        <taxon>Sar</taxon>
        <taxon>Stramenopiles</taxon>
        <taxon>Oomycota</taxon>
        <taxon>Peronosporomycetes</taxon>
        <taxon>Peronosporales</taxon>
        <taxon>Peronosporaceae</taxon>
        <taxon>Phytophthora</taxon>
    </lineage>
</organism>
<comment type="caution">
    <text evidence="2">The sequence shown here is derived from an EMBL/GenBank/DDBJ whole genome shotgun (WGS) entry which is preliminary data.</text>
</comment>
<feature type="compositionally biased region" description="Acidic residues" evidence="1">
    <location>
        <begin position="457"/>
        <end position="467"/>
    </location>
</feature>
<evidence type="ECO:0000313" key="2">
    <source>
        <dbReference type="EMBL" id="OWZ02686.1"/>
    </source>
</evidence>
<protein>
    <submittedName>
        <fullName evidence="2">Uncharacterized protein</fullName>
    </submittedName>
</protein>
<name>A0A225VAG1_9STRA</name>
<accession>A0A225VAG1</accession>
<evidence type="ECO:0000256" key="1">
    <source>
        <dbReference type="SAM" id="MobiDB-lite"/>
    </source>
</evidence>
<feature type="non-terminal residue" evidence="2">
    <location>
        <position position="1"/>
    </location>
</feature>
<gene>
    <name evidence="2" type="ORF">PHMEG_00025711</name>
</gene>
<reference evidence="3" key="1">
    <citation type="submission" date="2017-03" db="EMBL/GenBank/DDBJ databases">
        <title>Phytopthora megakarya and P. palmivora, two closely related causual agents of cacao black pod achieved similar genome size and gene model numbers by different mechanisms.</title>
        <authorList>
            <person name="Ali S."/>
            <person name="Shao J."/>
            <person name="Larry D.J."/>
            <person name="Kronmiller B."/>
            <person name="Shen D."/>
            <person name="Strem M.D."/>
            <person name="Melnick R.L."/>
            <person name="Guiltinan M.J."/>
            <person name="Tyler B.M."/>
            <person name="Meinhardt L.W."/>
            <person name="Bailey B.A."/>
        </authorList>
    </citation>
    <scope>NUCLEOTIDE SEQUENCE [LARGE SCALE GENOMIC DNA]</scope>
    <source>
        <strain evidence="3">zdho120</strain>
    </source>
</reference>
<sequence length="849" mass="97293">SSSPVQITSPPTYSPCSTTLFIGVPAFDVDRLGTVLLRAGYGGLENLVEMEHLSDQDRADLSKLISEDQDIQRKLLIPRDASVEPSPSDFRDMITGIPSQRELAALLQVYEPQVTSTLDTSKTTLELGNSSDNARSARRDFVLLKKGFDQQVAEILDQAQSRLSESDRDFQLAIEEHGRQEQVLRDENADVQSQLEDYRLANRQLEVRLRGGTFKVGRVMNFLNRHNARVSGNWPRLKALLGKFKDGSLPPDAWKTEIQINAADEFDADPGAYEYEVESDDEEAKVPDVPKPQVTLKISTLNLTGPSSTESTPAKIQRKLFSESKPKALTDFQLRPSVYAPSVTDTLEPTTVKQLSVTQARESFSQPVIWDKLRADIQELKRLRMSYDEALTADRADAEIHSPLDARHLISMLVRNIYWKSLDRTPWSNEVPIRWPNLRKDVQEDAVEIMAALYDSVTEEEDNEECDVTFSPGDDSQSDDSQNKPQRRTTPPRQAKRGRDTTSDSPSKAKPKRVSSPPKKRAKSGNGTKSRPEKERKQTALVRKSYSYLSDSEKWIVEVPMPRDVQALRERWDPVAFKELMDTRPWDVMFEDRSKFLILLVRDNLKVITRKSLDAIVAFMSVHRRAIWWFGHWVFIDLETDDELYRERKAECDKAKKEYKTLLDDRVDAGLEETILDEPGSWTIPAKCCHWILMHQSQVKDDGTRYTLNEQMELLDDQEPARVQWNTCASDEDRIKHLPENYPLKLLKGSQRSSQKNRVTMNHGLRLLDSSRIVLHVAFQSISVNIQNTIVIHIFKVHWPSYSSHHIRYSSPTSYPFQHSQSSNEFHIQHPEYLHNSSSQIKQDHNQFT</sequence>
<feature type="region of interest" description="Disordered" evidence="1">
    <location>
        <begin position="456"/>
        <end position="539"/>
    </location>
</feature>
<proteinExistence type="predicted"/>
<dbReference type="Proteomes" id="UP000198211">
    <property type="component" value="Unassembled WGS sequence"/>
</dbReference>